<comment type="caution">
    <text evidence="2">The sequence shown here is derived from an EMBL/GenBank/DDBJ whole genome shotgun (WGS) entry which is preliminary data.</text>
</comment>
<evidence type="ECO:0000313" key="2">
    <source>
        <dbReference type="EMBL" id="KAJ3654224.1"/>
    </source>
</evidence>
<reference evidence="2" key="1">
    <citation type="journal article" date="2023" name="G3 (Bethesda)">
        <title>Whole genome assemblies of Zophobas morio and Tenebrio molitor.</title>
        <authorList>
            <person name="Kaur S."/>
            <person name="Stinson S.A."/>
            <person name="diCenzo G.C."/>
        </authorList>
    </citation>
    <scope>NUCLEOTIDE SEQUENCE</scope>
    <source>
        <strain evidence="2">QUZm001</strain>
    </source>
</reference>
<gene>
    <name evidence="2" type="ORF">Zmor_013425</name>
</gene>
<organism evidence="2 3">
    <name type="scientific">Zophobas morio</name>
    <dbReference type="NCBI Taxonomy" id="2755281"/>
    <lineage>
        <taxon>Eukaryota</taxon>
        <taxon>Metazoa</taxon>
        <taxon>Ecdysozoa</taxon>
        <taxon>Arthropoda</taxon>
        <taxon>Hexapoda</taxon>
        <taxon>Insecta</taxon>
        <taxon>Pterygota</taxon>
        <taxon>Neoptera</taxon>
        <taxon>Endopterygota</taxon>
        <taxon>Coleoptera</taxon>
        <taxon>Polyphaga</taxon>
        <taxon>Cucujiformia</taxon>
        <taxon>Tenebrionidae</taxon>
        <taxon>Zophobas</taxon>
    </lineage>
</organism>
<accession>A0AA38IIH2</accession>
<protein>
    <submittedName>
        <fullName evidence="2">Uncharacterized protein</fullName>
    </submittedName>
</protein>
<keyword evidence="1" id="KW-0732">Signal</keyword>
<dbReference type="AlphaFoldDB" id="A0AA38IIH2"/>
<dbReference type="EMBL" id="JALNTZ010000004">
    <property type="protein sequence ID" value="KAJ3654224.1"/>
    <property type="molecule type" value="Genomic_DNA"/>
</dbReference>
<name>A0AA38IIH2_9CUCU</name>
<keyword evidence="3" id="KW-1185">Reference proteome</keyword>
<proteinExistence type="predicted"/>
<evidence type="ECO:0000313" key="3">
    <source>
        <dbReference type="Proteomes" id="UP001168821"/>
    </source>
</evidence>
<feature type="chain" id="PRO_5041372449" evidence="1">
    <location>
        <begin position="17"/>
        <end position="94"/>
    </location>
</feature>
<dbReference type="Proteomes" id="UP001168821">
    <property type="component" value="Unassembled WGS sequence"/>
</dbReference>
<evidence type="ECO:0000256" key="1">
    <source>
        <dbReference type="SAM" id="SignalP"/>
    </source>
</evidence>
<feature type="signal peptide" evidence="1">
    <location>
        <begin position="1"/>
        <end position="16"/>
    </location>
</feature>
<sequence>MFLTLFLFCLVRSRRASQDGGRVAKENLPWMRSKSRSVDHGISSPFDLEALRAKVDSQLDKNLDRGESVFSPHDSSTISCSTFIALVDRDNSHF</sequence>